<dbReference type="Proteomes" id="UP000605253">
    <property type="component" value="Unassembled WGS sequence"/>
</dbReference>
<feature type="signal peptide" evidence="2">
    <location>
        <begin position="1"/>
        <end position="18"/>
    </location>
</feature>
<reference evidence="3" key="1">
    <citation type="journal article" date="2014" name="Int. J. Syst. Evol. Microbiol.">
        <title>Complete genome sequence of Corynebacterium casei LMG S-19264T (=DSM 44701T), isolated from a smear-ripened cheese.</title>
        <authorList>
            <consortium name="US DOE Joint Genome Institute (JGI-PGF)"/>
            <person name="Walter F."/>
            <person name="Albersmeier A."/>
            <person name="Kalinowski J."/>
            <person name="Ruckert C."/>
        </authorList>
    </citation>
    <scope>NUCLEOTIDE SEQUENCE</scope>
    <source>
        <strain evidence="3">CGMCC 1.12181</strain>
    </source>
</reference>
<organism evidence="3 4">
    <name type="scientific">Marinicella pacifica</name>
    <dbReference type="NCBI Taxonomy" id="1171543"/>
    <lineage>
        <taxon>Bacteria</taxon>
        <taxon>Pseudomonadati</taxon>
        <taxon>Pseudomonadota</taxon>
        <taxon>Gammaproteobacteria</taxon>
        <taxon>Lysobacterales</taxon>
        <taxon>Marinicellaceae</taxon>
        <taxon>Marinicella</taxon>
    </lineage>
</organism>
<dbReference type="Pfam" id="PF10605">
    <property type="entry name" value="3HBOH"/>
    <property type="match status" value="1"/>
</dbReference>
<dbReference type="GO" id="GO:0019605">
    <property type="term" value="P:butyrate metabolic process"/>
    <property type="evidence" value="ECO:0007669"/>
    <property type="project" value="InterPro"/>
</dbReference>
<evidence type="ECO:0000313" key="3">
    <source>
        <dbReference type="EMBL" id="GGF92666.1"/>
    </source>
</evidence>
<evidence type="ECO:0000256" key="1">
    <source>
        <dbReference type="ARBA" id="ARBA00022801"/>
    </source>
</evidence>
<keyword evidence="4" id="KW-1185">Reference proteome</keyword>
<proteinExistence type="predicted"/>
<evidence type="ECO:0000313" key="4">
    <source>
        <dbReference type="Proteomes" id="UP000605253"/>
    </source>
</evidence>
<dbReference type="PROSITE" id="PS51257">
    <property type="entry name" value="PROKAR_LIPOPROTEIN"/>
    <property type="match status" value="1"/>
</dbReference>
<dbReference type="InterPro" id="IPR029058">
    <property type="entry name" value="AB_hydrolase_fold"/>
</dbReference>
<dbReference type="InterPro" id="IPR016582">
    <property type="entry name" value="OHBut_olig_hydro_put"/>
</dbReference>
<dbReference type="Gene3D" id="3.40.50.1820">
    <property type="entry name" value="alpha/beta hydrolase"/>
    <property type="match status" value="1"/>
</dbReference>
<feature type="chain" id="PRO_5037249298" evidence="2">
    <location>
        <begin position="19"/>
        <end position="654"/>
    </location>
</feature>
<dbReference type="GO" id="GO:0005615">
    <property type="term" value="C:extracellular space"/>
    <property type="evidence" value="ECO:0007669"/>
    <property type="project" value="InterPro"/>
</dbReference>
<dbReference type="SUPFAM" id="SSF53474">
    <property type="entry name" value="alpha/beta-Hydrolases"/>
    <property type="match status" value="1"/>
</dbReference>
<evidence type="ECO:0000256" key="2">
    <source>
        <dbReference type="SAM" id="SignalP"/>
    </source>
</evidence>
<protein>
    <submittedName>
        <fullName evidence="3">D-(-)-3-hydroxybutyrate oligomer hydrolase</fullName>
    </submittedName>
</protein>
<accession>A0A917CLH5</accession>
<sequence length="654" mass="71133">MVMKTCLIILFTSLLLTACQTSVHQPTNESVDDGSPLYLKKVYYDGQSDDLLTAGLSLAQLRAATGPEISENPTATELRRSAYYHQFKALNDLTDAGGFGRIYGFNENTKAIAGTEYWQQRSVADNAYHTIVVQIPESFDAETPCLLVAPSSGSRHVLGSVATTGTWGLMNNCAVVYTDKGTGTQMAIDGEQVYAIDGTLVDAEDPLAEATRLPQVNGPQVIQKQPFSGVHPEQYWGEFVLDATRYGLVVLTSEVDDELNKDNVTVMAASISNGGGAVLSAAEIDKDGLIDAVVAAEPQLNMDYRYQLKKNGHSQSIDTLSLIELGTLLGVYEPCAALHPSLNNAPFKANTALIQPWLMQRCLVLQTSGLLPAGDTDLPAAAMDKLLQAGITTEALAMAQINTLSHMWAGIGHTYVNSYLQTKPEDQLCGVVFSGMTQMGQARALTEKEIKTMFAKGNGIAPSNGVEVAGINADGEPDKRLMMHPNFGFAAQQCLYNKARSQEMASAIKAIQVDGDLDQTPTIILHGTADGTVAINHASRAYFTKNQSARNANKNLRFYEIENVQHFDAFLAYPGFNAQFVPMHPYLEQALDMMWAYLKNQQPLPPSQYVSTQVRLMKDTELAPLSAENIPPISAQPTDLIEANHDVLEYLNHE</sequence>
<comment type="caution">
    <text evidence="3">The sequence shown here is derived from an EMBL/GenBank/DDBJ whole genome shotgun (WGS) entry which is preliminary data.</text>
</comment>
<name>A0A917CLH5_9GAMM</name>
<keyword evidence="2" id="KW-0732">Signal</keyword>
<keyword evidence="1 3" id="KW-0378">Hydrolase</keyword>
<dbReference type="AlphaFoldDB" id="A0A917CLH5"/>
<gene>
    <name evidence="3" type="ORF">GCM10011365_12390</name>
</gene>
<dbReference type="EMBL" id="BMEO01000004">
    <property type="protein sequence ID" value="GGF92666.1"/>
    <property type="molecule type" value="Genomic_DNA"/>
</dbReference>
<dbReference type="GO" id="GO:0047989">
    <property type="term" value="F:hydroxybutyrate-dimer hydrolase activity"/>
    <property type="evidence" value="ECO:0007669"/>
    <property type="project" value="InterPro"/>
</dbReference>
<reference evidence="3" key="2">
    <citation type="submission" date="2020-09" db="EMBL/GenBank/DDBJ databases">
        <authorList>
            <person name="Sun Q."/>
            <person name="Zhou Y."/>
        </authorList>
    </citation>
    <scope>NUCLEOTIDE SEQUENCE</scope>
    <source>
        <strain evidence="3">CGMCC 1.12181</strain>
    </source>
</reference>